<dbReference type="OrthoDB" id="8555652at2"/>
<reference evidence="5 6" key="1">
    <citation type="submission" date="2018-03" db="EMBL/GenBank/DDBJ databases">
        <title>Genomic Encyclopedia of Type Strains, Phase III (KMG-III): the genomes of soil and plant-associated and newly described type strains.</title>
        <authorList>
            <person name="Whitman W."/>
        </authorList>
    </citation>
    <scope>NUCLEOTIDE SEQUENCE [LARGE SCALE GENOMIC DNA]</scope>
    <source>
        <strain evidence="5 6">CGMCC 1.12484</strain>
    </source>
</reference>
<evidence type="ECO:0000259" key="4">
    <source>
        <dbReference type="PROSITE" id="PS51000"/>
    </source>
</evidence>
<keyword evidence="1" id="KW-0805">Transcription regulation</keyword>
<dbReference type="InterPro" id="IPR051534">
    <property type="entry name" value="CBASS_pafABC_assoc_protein"/>
</dbReference>
<dbReference type="PROSITE" id="PS52050">
    <property type="entry name" value="WYL"/>
    <property type="match status" value="1"/>
</dbReference>
<comment type="caution">
    <text evidence="5">The sequence shown here is derived from an EMBL/GenBank/DDBJ whole genome shotgun (WGS) entry which is preliminary data.</text>
</comment>
<keyword evidence="3" id="KW-0804">Transcription</keyword>
<protein>
    <submittedName>
        <fullName evidence="5">Putative DNA-binding transcriptional regulator YafY</fullName>
    </submittedName>
</protein>
<accession>A0A2T0VAZ0</accession>
<dbReference type="EMBL" id="PVTL01000007">
    <property type="protein sequence ID" value="PRY67238.1"/>
    <property type="molecule type" value="Genomic_DNA"/>
</dbReference>
<dbReference type="PANTHER" id="PTHR34580:SF3">
    <property type="entry name" value="PROTEIN PAFB"/>
    <property type="match status" value="1"/>
</dbReference>
<keyword evidence="6" id="KW-1185">Reference proteome</keyword>
<organism evidence="5 6">
    <name type="scientific">Glaciihabitans tibetensis</name>
    <dbReference type="NCBI Taxonomy" id="1266600"/>
    <lineage>
        <taxon>Bacteria</taxon>
        <taxon>Bacillati</taxon>
        <taxon>Actinomycetota</taxon>
        <taxon>Actinomycetes</taxon>
        <taxon>Micrococcales</taxon>
        <taxon>Microbacteriaceae</taxon>
        <taxon>Glaciihabitans</taxon>
    </lineage>
</organism>
<dbReference type="SUPFAM" id="SSF46785">
    <property type="entry name" value="Winged helix' DNA-binding domain"/>
    <property type="match status" value="1"/>
</dbReference>
<gene>
    <name evidence="5" type="ORF">B0I08_107134</name>
</gene>
<evidence type="ECO:0000256" key="2">
    <source>
        <dbReference type="ARBA" id="ARBA00023125"/>
    </source>
</evidence>
<dbReference type="InterPro" id="IPR026881">
    <property type="entry name" value="WYL_dom"/>
</dbReference>
<keyword evidence="2 5" id="KW-0238">DNA-binding</keyword>
<evidence type="ECO:0000313" key="6">
    <source>
        <dbReference type="Proteomes" id="UP000237983"/>
    </source>
</evidence>
<dbReference type="GO" id="GO:0003677">
    <property type="term" value="F:DNA binding"/>
    <property type="evidence" value="ECO:0007669"/>
    <property type="project" value="UniProtKB-KW"/>
</dbReference>
<dbReference type="PROSITE" id="PS00894">
    <property type="entry name" value="HTH_DEOR_1"/>
    <property type="match status" value="1"/>
</dbReference>
<dbReference type="AlphaFoldDB" id="A0A2T0VAZ0"/>
<feature type="domain" description="HTH deoR-type" evidence="4">
    <location>
        <begin position="4"/>
        <end position="59"/>
    </location>
</feature>
<dbReference type="Proteomes" id="UP000237983">
    <property type="component" value="Unassembled WGS sequence"/>
</dbReference>
<dbReference type="RefSeq" id="WP_106213775.1">
    <property type="nucleotide sequence ID" value="NZ_PVTL01000007.1"/>
</dbReference>
<dbReference type="Gene3D" id="1.10.10.10">
    <property type="entry name" value="Winged helix-like DNA-binding domain superfamily/Winged helix DNA-binding domain"/>
    <property type="match status" value="1"/>
</dbReference>
<dbReference type="InterPro" id="IPR036390">
    <property type="entry name" value="WH_DNA-bd_sf"/>
</dbReference>
<dbReference type="InterPro" id="IPR013196">
    <property type="entry name" value="HTH_11"/>
</dbReference>
<evidence type="ECO:0000256" key="1">
    <source>
        <dbReference type="ARBA" id="ARBA00023015"/>
    </source>
</evidence>
<dbReference type="InterPro" id="IPR001034">
    <property type="entry name" value="DeoR_HTH"/>
</dbReference>
<dbReference type="PROSITE" id="PS51000">
    <property type="entry name" value="HTH_DEOR_2"/>
    <property type="match status" value="1"/>
</dbReference>
<name>A0A2T0VAZ0_9MICO</name>
<sequence>MAETTSRILALLNLLQTHRQWTGAELAERLAVTGRTLRRDIDRLRELGYRVEATRGAAGGYRLEAGAELPPLLLTDDEAVTMAVGLRVAATQGIADGEQTTLSALAKFEQVLPTALRQRVNALSVAVQSLTPRGERISAELLGQLALACRDHERIRFSYVAADGVTSERAVEPHSLVAAGRTWFFVCWDLRREDWRTFRVDRISSFFGTRVHCEPRQLPVADAAEFVAVALASLHRGRLNAEVVMRMPIEQMRTHFGPWATGAEAVDAEHTRWPIGGDSVEGMFGSLAWIPPGVEYELHGDEVFLEFVRETGKRLRDASER</sequence>
<dbReference type="Pfam" id="PF13280">
    <property type="entry name" value="WYL"/>
    <property type="match status" value="1"/>
</dbReference>
<proteinExistence type="predicted"/>
<dbReference type="PANTHER" id="PTHR34580">
    <property type="match status" value="1"/>
</dbReference>
<evidence type="ECO:0000313" key="5">
    <source>
        <dbReference type="EMBL" id="PRY67238.1"/>
    </source>
</evidence>
<dbReference type="GO" id="GO:0003700">
    <property type="term" value="F:DNA-binding transcription factor activity"/>
    <property type="evidence" value="ECO:0007669"/>
    <property type="project" value="InterPro"/>
</dbReference>
<evidence type="ECO:0000256" key="3">
    <source>
        <dbReference type="ARBA" id="ARBA00023163"/>
    </source>
</evidence>
<dbReference type="Pfam" id="PF08279">
    <property type="entry name" value="HTH_11"/>
    <property type="match status" value="1"/>
</dbReference>
<dbReference type="InterPro" id="IPR018356">
    <property type="entry name" value="Tscrpt_reg_HTH_DeoR_CS"/>
</dbReference>
<dbReference type="SMART" id="SM00420">
    <property type="entry name" value="HTH_DEOR"/>
    <property type="match status" value="1"/>
</dbReference>
<dbReference type="InterPro" id="IPR036388">
    <property type="entry name" value="WH-like_DNA-bd_sf"/>
</dbReference>